<reference evidence="4 5" key="1">
    <citation type="submission" date="2018-09" db="EMBL/GenBank/DDBJ databases">
        <authorList>
            <person name="Peiro R."/>
            <person name="Begona"/>
            <person name="Cbmso G."/>
            <person name="Lopez M."/>
            <person name="Gonzalez S."/>
        </authorList>
    </citation>
    <scope>NUCLEOTIDE SEQUENCE [LARGE SCALE GENOMIC DNA]</scope>
</reference>
<evidence type="ECO:0000313" key="5">
    <source>
        <dbReference type="Proteomes" id="UP000319462"/>
    </source>
</evidence>
<dbReference type="EMBL" id="LS997606">
    <property type="protein sequence ID" value="SYZ63056.1"/>
    <property type="molecule type" value="Genomic_DNA"/>
</dbReference>
<sequence>MRRPTSLCALVRAASVALALALLVPAASGAVGAAAAAMTVTTTPLLPLLDVPFHADVTGIGRGHRLFLSRRSDCSGASGVTSVCTLGSVVEGGSFVNGTCVFTVTSEALGVDLTSPRPTVPAVHWCSSAHPGASVGTLLLNVMITSPLYFYRMEDNELTFSDATPLGSVIGWSATPECGSPLPNHEDKTLISDRVVSLKYRGAVVYVCAAVPTVSGTMTAMALRTTLTGAHRYTISPTSGVRHRTIIIASTQPLSQYYLSRSALCIDADPPFQDKVGSLNPFIIIANAGTYYFCAATTPGKSAVYVPSSNSFTVEEYDVQPHTMYATLETPLTYGLDATGREEQLELALSTTADCMGGSLAIPWGTSMSWAVPKGGAYYACVRDRGEASTAGCVGAIAVTDAPALTFSPSPAVLGLPVSATVSHALGQEAVFSVRLSESGSCDSAGVTGETPRGSATATVRVPLRMPESVTYCVSNPLGDGGGGVGTPAGGAVYYALGTLRTRAYRVGHGALRTSTRMTIVLDSEVSLASGTSVALVLSHDASGACPDAMAAAAAVGEGSGMMTFAVSGASAALTPVVFASSGVWLVCVWDGVKSDAGYTAAAELQVYSNVAAVSTDMVLTGVSTEVTVSRLPPDARVTVTSSSTCSSPMKSIDTGTANGSGVAVLNVQSASTGLLLVCVGYPTAREWSSTDTGVEYAPAGTVRSAEARVYPSIAYVGETTTLSFAGIGGMSLAGHTAVLLPGAASCGGLNSRVPRLRLSGPDATSAVSYGTVGGGALAQGVVYRVCVGKSVGDGYSDAGVVASMEVPAVSTDPPVPVRGLPVRLHLPPRFTSTAAVTFYVVVGGGATCSGDLSGVDVYGSGSVDRVSGAAAAFVAPARASGVDAVRVCVGSNASLVSDSLGYALGATLRLEQFHTSMVYLQRGVPNLLSGAPMASTGSLHVVACDGAECGADGADGVCRAMMAQGATSSATSVLDVPLGPCLLCQRVTWGTVTSVVGSNTTVEVVEPFGMTLSVDPSDIRAYVPFGVTMSGGPGGASAGRADYRLTVQPASVPCAESAAESQSFVVGGGTTELTITDIAPVQRIHFCVRPSPVDAFEVLTGTLRHYMAPAAVVGDRATTLTSGGVTGGATAVLSRTADCLGGVAGGGATPIVDGRATFTVASCGANAALTSLYYCEAADGGAYASRGAVGLLRASGCDGGAGASIAAVDAAPGAAIGRFGIDAAYLARPRLSASPDCGVLLDAAVASVGYAPGAGERAAFHVCAVLVGDASVTFTTAQPTLHVANWAVSPTAAVSRYNATLGVAGAGAVRVDYATPSSETFFSTARDCSVRTASAAGLSGASKTAAYRTTGVRGLVYVCTVAPLSGETLAVAQFLSVTPPAVRRVSPAVVRGAEYSATLVVDGAPPLYSMVPGADSGYAHSGYYTSTSREVYMSGDACASALAGTSAATVTPSGSVSFATAGIAASVRTVSLCAVTAGGPAVVLAGVVVAPGRVHPTTLVSGALGAPVFIPSLGGVTVQLSASASGCGSAAGMPSFTTDVEGYGTVDLVGGDGGALAPGTYTLCYDGALRGGGGAAATALESVVLVRASYFDVRGTTFVVGVAGRMLLQQDLTAAALVPGFSTVRSCTSVSSEHGAWAAVTSTSVSVTATSEYRAGLYLCARAPVNGTLVAVPGAWAGQRSVRFAASAIQLPSAGWDACTTYTLDRCYPPGASASSATSVLAVVRGDCCGASRTSAVVGEASMASGTCELTLDYDKVSAYPAGSTYHVCVWDSADDTVCTTVSEALVSTNCTRGGGAGRGLSRGAVAGVVVACVVGGGVVVMVLFAVWFFCLYGRPAAAGDASEDCRKGSVAVLADSVTRSFRFSPTGDWSTAVRTPDVRAFPEEGHELGDELEECGESGPVFGDHPVMRRDMRKPDSSLGIADTLDEVATIGNPIVRLTMKHVEELIRWSDTWRPSALQLVEMWLCAVKPVLAEEALQSYAVPPGEPSILSLHHALSLETELTVVLNSPQQLRSAAVAKPPLHRSPTPMPRSQQRGQVQLQQLSQQGCPVEAQRWSPLIPPPQCSLPTHSQEFLLSVVSRELTPEDKALWVLSEDGGDSEGSVMRGLNRCPCGTAAPLMPVGLTARHLEEVRERSHRMPCLYREEMRQWLEGAMAVPEARAYMASLAAKADSNPPSSPSAPPQGPANRAVSPLVVVNQKCVSFGKSRTMPTSLRIAPGTARAIVPSAAPPVSAQAQAWPLPEARNSSLRSRFDYARVPTLIRSASVSFGVSFDTSGALRLPQCVPATAATDSARLEQKQSAPQLPDLPSPSSEWPPMYTWYELASIGPAVTGNMDSSSINHGNWQSSGVSGPLPSCGDAADGFHRYESQWQQFL</sequence>
<feature type="transmembrane region" description="Helical" evidence="2">
    <location>
        <begin position="1810"/>
        <end position="1834"/>
    </location>
</feature>
<feature type="region of interest" description="Disordered" evidence="1">
    <location>
        <begin position="2169"/>
        <end position="2191"/>
    </location>
</feature>
<gene>
    <name evidence="4" type="ORF">LBRM2904_07.0930</name>
</gene>
<feature type="chain" id="PRO_5018328582" evidence="3">
    <location>
        <begin position="30"/>
        <end position="2376"/>
    </location>
</feature>
<proteinExistence type="predicted"/>
<evidence type="ECO:0000256" key="1">
    <source>
        <dbReference type="SAM" id="MobiDB-lite"/>
    </source>
</evidence>
<protein>
    <submittedName>
        <fullName evidence="4">Hypothetical_protein</fullName>
    </submittedName>
</protein>
<accession>A0A3P3YYM4</accession>
<dbReference type="PANTHER" id="PTHR40738:SF1">
    <property type="entry name" value="MEMBRANE-ASSOCIATED PROTEIN"/>
    <property type="match status" value="1"/>
</dbReference>
<dbReference type="Proteomes" id="UP000319462">
    <property type="component" value="Chromosome 7"/>
</dbReference>
<feature type="compositionally biased region" description="Pro residues" evidence="1">
    <location>
        <begin position="2177"/>
        <end position="2186"/>
    </location>
</feature>
<keyword evidence="2" id="KW-0812">Transmembrane</keyword>
<evidence type="ECO:0000313" key="4">
    <source>
        <dbReference type="EMBL" id="SYZ63056.1"/>
    </source>
</evidence>
<keyword evidence="2" id="KW-0472">Membrane</keyword>
<organism evidence="4 5">
    <name type="scientific">Leishmania braziliensis MHOM/BR/75/M2904</name>
    <dbReference type="NCBI Taxonomy" id="420245"/>
    <lineage>
        <taxon>Eukaryota</taxon>
        <taxon>Discoba</taxon>
        <taxon>Euglenozoa</taxon>
        <taxon>Kinetoplastea</taxon>
        <taxon>Metakinetoplastina</taxon>
        <taxon>Trypanosomatida</taxon>
        <taxon>Trypanosomatidae</taxon>
        <taxon>Leishmaniinae</taxon>
        <taxon>Leishmania</taxon>
        <taxon>Leishmania braziliensis species complex</taxon>
    </lineage>
</organism>
<evidence type="ECO:0000256" key="3">
    <source>
        <dbReference type="SAM" id="SignalP"/>
    </source>
</evidence>
<evidence type="ECO:0000256" key="2">
    <source>
        <dbReference type="SAM" id="Phobius"/>
    </source>
</evidence>
<feature type="region of interest" description="Disordered" evidence="1">
    <location>
        <begin position="2293"/>
        <end position="2313"/>
    </location>
</feature>
<keyword evidence="2" id="KW-1133">Transmembrane helix</keyword>
<name>A0A3P3YYM4_LEIBR</name>
<feature type="signal peptide" evidence="3">
    <location>
        <begin position="1"/>
        <end position="29"/>
    </location>
</feature>
<keyword evidence="3" id="KW-0732">Signal</keyword>
<dbReference type="PANTHER" id="PTHR40738">
    <property type="entry name" value="MEMBRANE-ASSOCIATED PROTEIN"/>
    <property type="match status" value="1"/>
</dbReference>